<evidence type="ECO:0000256" key="3">
    <source>
        <dbReference type="ARBA" id="ARBA00023134"/>
    </source>
</evidence>
<gene>
    <name evidence="6" type="ORF">DPMN_045633</name>
</gene>
<dbReference type="Proteomes" id="UP000828390">
    <property type="component" value="Unassembled WGS sequence"/>
</dbReference>
<dbReference type="PANTHER" id="PTHR10903:SF170">
    <property type="entry name" value="GTPASE IMAP FAMILY MEMBER 7"/>
    <property type="match status" value="1"/>
</dbReference>
<proteinExistence type="inferred from homology"/>
<dbReference type="SUPFAM" id="SSF52540">
    <property type="entry name" value="P-loop containing nucleoside triphosphate hydrolases"/>
    <property type="match status" value="1"/>
</dbReference>
<comment type="caution">
    <text evidence="6">The sequence shown here is derived from an EMBL/GenBank/DDBJ whole genome shotgun (WGS) entry which is preliminary data.</text>
</comment>
<dbReference type="AlphaFoldDB" id="A0A9D4D6C7"/>
<feature type="region of interest" description="Disordered" evidence="4">
    <location>
        <begin position="172"/>
        <end position="202"/>
    </location>
</feature>
<comment type="similarity">
    <text evidence="1">Belongs to the TRAFAC class TrmE-Era-EngA-EngB-Septin-like GTPase superfamily. AIG1/Toc34/Toc159-like paraseptin GTPase family. IAN subfamily.</text>
</comment>
<keyword evidence="7" id="KW-1185">Reference proteome</keyword>
<evidence type="ECO:0000313" key="6">
    <source>
        <dbReference type="EMBL" id="KAH3738989.1"/>
    </source>
</evidence>
<protein>
    <recommendedName>
        <fullName evidence="5">AIG1-type G domain-containing protein</fullName>
    </recommendedName>
</protein>
<dbReference type="EMBL" id="JAIWYP010000011">
    <property type="protein sequence ID" value="KAH3738989.1"/>
    <property type="molecule type" value="Genomic_DNA"/>
</dbReference>
<reference evidence="6" key="1">
    <citation type="journal article" date="2019" name="bioRxiv">
        <title>The Genome of the Zebra Mussel, Dreissena polymorpha: A Resource for Invasive Species Research.</title>
        <authorList>
            <person name="McCartney M.A."/>
            <person name="Auch B."/>
            <person name="Kono T."/>
            <person name="Mallez S."/>
            <person name="Zhang Y."/>
            <person name="Obille A."/>
            <person name="Becker A."/>
            <person name="Abrahante J.E."/>
            <person name="Garbe J."/>
            <person name="Badalamenti J.P."/>
            <person name="Herman A."/>
            <person name="Mangelson H."/>
            <person name="Liachko I."/>
            <person name="Sullivan S."/>
            <person name="Sone E.D."/>
            <person name="Koren S."/>
            <person name="Silverstein K.A.T."/>
            <person name="Beckman K.B."/>
            <person name="Gohl D.M."/>
        </authorList>
    </citation>
    <scope>NUCLEOTIDE SEQUENCE</scope>
    <source>
        <strain evidence="6">Duluth1</strain>
        <tissue evidence="6">Whole animal</tissue>
    </source>
</reference>
<dbReference type="PANTHER" id="PTHR10903">
    <property type="entry name" value="GTPASE, IMAP FAMILY MEMBER-RELATED"/>
    <property type="match status" value="1"/>
</dbReference>
<dbReference type="Gene3D" id="3.40.50.300">
    <property type="entry name" value="P-loop containing nucleotide triphosphate hydrolases"/>
    <property type="match status" value="1"/>
</dbReference>
<feature type="region of interest" description="Disordered" evidence="4">
    <location>
        <begin position="28"/>
        <end position="50"/>
    </location>
</feature>
<evidence type="ECO:0000313" key="7">
    <source>
        <dbReference type="Proteomes" id="UP000828390"/>
    </source>
</evidence>
<feature type="compositionally biased region" description="Polar residues" evidence="4">
    <location>
        <begin position="34"/>
        <end position="49"/>
    </location>
</feature>
<feature type="domain" description="AIG1-type G" evidence="5">
    <location>
        <begin position="161"/>
        <end position="200"/>
    </location>
</feature>
<evidence type="ECO:0000256" key="2">
    <source>
        <dbReference type="ARBA" id="ARBA00022741"/>
    </source>
</evidence>
<evidence type="ECO:0000256" key="1">
    <source>
        <dbReference type="ARBA" id="ARBA00008535"/>
    </source>
</evidence>
<dbReference type="GO" id="GO:0005525">
    <property type="term" value="F:GTP binding"/>
    <property type="evidence" value="ECO:0007669"/>
    <property type="project" value="UniProtKB-KW"/>
</dbReference>
<dbReference type="Pfam" id="PF04548">
    <property type="entry name" value="AIG1"/>
    <property type="match status" value="1"/>
</dbReference>
<feature type="compositionally biased region" description="Low complexity" evidence="4">
    <location>
        <begin position="192"/>
        <end position="202"/>
    </location>
</feature>
<accession>A0A9D4D6C7</accession>
<organism evidence="6 7">
    <name type="scientific">Dreissena polymorpha</name>
    <name type="common">Zebra mussel</name>
    <name type="synonym">Mytilus polymorpha</name>
    <dbReference type="NCBI Taxonomy" id="45954"/>
    <lineage>
        <taxon>Eukaryota</taxon>
        <taxon>Metazoa</taxon>
        <taxon>Spiralia</taxon>
        <taxon>Lophotrochozoa</taxon>
        <taxon>Mollusca</taxon>
        <taxon>Bivalvia</taxon>
        <taxon>Autobranchia</taxon>
        <taxon>Heteroconchia</taxon>
        <taxon>Euheterodonta</taxon>
        <taxon>Imparidentia</taxon>
        <taxon>Neoheterodontei</taxon>
        <taxon>Myida</taxon>
        <taxon>Dreissenoidea</taxon>
        <taxon>Dreissenidae</taxon>
        <taxon>Dreissena</taxon>
    </lineage>
</organism>
<sequence>MNCKNCKEALPEKAKFCLECGLKVEGNIRKGDSGQVQGKKTQPSKQQDNVPEHLLSVGYQQPSPDQPPAAQQFHPPMHFPHEYYSIATHHPPFYQNTSHGSGNYTTWLQNPVDSTLQQMVQFNATTNPPMLDLLPYQVEMQKKSVLDQDLDSFEMETKSDLRLLLVGHTGHGKSATGNTLLGTDKFEHKTSSKSVTQKTSRK</sequence>
<evidence type="ECO:0000256" key="4">
    <source>
        <dbReference type="SAM" id="MobiDB-lite"/>
    </source>
</evidence>
<reference evidence="6" key="2">
    <citation type="submission" date="2020-11" db="EMBL/GenBank/DDBJ databases">
        <authorList>
            <person name="McCartney M.A."/>
            <person name="Auch B."/>
            <person name="Kono T."/>
            <person name="Mallez S."/>
            <person name="Becker A."/>
            <person name="Gohl D.M."/>
            <person name="Silverstein K.A.T."/>
            <person name="Koren S."/>
            <person name="Bechman K.B."/>
            <person name="Herman A."/>
            <person name="Abrahante J.E."/>
            <person name="Garbe J."/>
        </authorList>
    </citation>
    <scope>NUCLEOTIDE SEQUENCE</scope>
    <source>
        <strain evidence="6">Duluth1</strain>
        <tissue evidence="6">Whole animal</tissue>
    </source>
</reference>
<evidence type="ECO:0000259" key="5">
    <source>
        <dbReference type="Pfam" id="PF04548"/>
    </source>
</evidence>
<keyword evidence="2" id="KW-0547">Nucleotide-binding</keyword>
<dbReference type="InterPro" id="IPR045058">
    <property type="entry name" value="GIMA/IAN/Toc"/>
</dbReference>
<dbReference type="InterPro" id="IPR006703">
    <property type="entry name" value="G_AIG1"/>
</dbReference>
<dbReference type="InterPro" id="IPR027417">
    <property type="entry name" value="P-loop_NTPase"/>
</dbReference>
<keyword evidence="3" id="KW-0342">GTP-binding</keyword>
<name>A0A9D4D6C7_DREPO</name>
<feature type="non-terminal residue" evidence="6">
    <location>
        <position position="202"/>
    </location>
</feature>